<dbReference type="Proteomes" id="UP000075230">
    <property type="component" value="Unassembled WGS sequence"/>
</dbReference>
<reference evidence="5" key="2">
    <citation type="submission" date="2016-02" db="EMBL/GenBank/DDBJ databases">
        <title>Genome sequencing of Aspergillus luchuensis NBRC 4314.</title>
        <authorList>
            <person name="Yamada O."/>
        </authorList>
    </citation>
    <scope>NUCLEOTIDE SEQUENCE [LARGE SCALE GENOMIC DNA]</scope>
    <source>
        <strain evidence="5">RIB 2604</strain>
    </source>
</reference>
<dbReference type="AlphaFoldDB" id="A0A146F727"/>
<dbReference type="EMBL" id="BCWF01000011">
    <property type="protein sequence ID" value="GAT21806.1"/>
    <property type="molecule type" value="Genomic_DNA"/>
</dbReference>
<name>A0A146F727_ASPKA</name>
<keyword evidence="2" id="KW-0732">Signal</keyword>
<gene>
    <name evidence="3" type="ORF">AKAW2_60031A</name>
    <name evidence="4" type="ORF">RIB2604_01100490</name>
</gene>
<dbReference type="EMBL" id="AP024430">
    <property type="protein sequence ID" value="BCS01767.1"/>
    <property type="molecule type" value="Genomic_DNA"/>
</dbReference>
<proteinExistence type="predicted"/>
<keyword evidence="6" id="KW-1185">Reference proteome</keyword>
<dbReference type="RefSeq" id="XP_041545529.1">
    <property type="nucleotide sequence ID" value="XM_041692111.1"/>
</dbReference>
<dbReference type="GeneID" id="64963088"/>
<dbReference type="VEuPathDB" id="FungiDB:ASPFODRAFT_135600"/>
<evidence type="ECO:0000313" key="3">
    <source>
        <dbReference type="EMBL" id="BCS01767.1"/>
    </source>
</evidence>
<feature type="chain" id="PRO_5042682325" evidence="2">
    <location>
        <begin position="19"/>
        <end position="135"/>
    </location>
</feature>
<feature type="signal peptide" evidence="2">
    <location>
        <begin position="1"/>
        <end position="18"/>
    </location>
</feature>
<dbReference type="OrthoDB" id="4502451at2759"/>
<reference evidence="4 5" key="1">
    <citation type="journal article" date="2016" name="DNA Res.">
        <title>Genome sequence of Aspergillus luchuensis NBRC 4314.</title>
        <authorList>
            <person name="Yamada O."/>
            <person name="Machida M."/>
            <person name="Hosoyama A."/>
            <person name="Goto M."/>
            <person name="Takahashi T."/>
            <person name="Futagami T."/>
            <person name="Yamagata Y."/>
            <person name="Takeuchi M."/>
            <person name="Kobayashi T."/>
            <person name="Koike H."/>
            <person name="Abe K."/>
            <person name="Asai K."/>
            <person name="Arita M."/>
            <person name="Fujita N."/>
            <person name="Fukuda K."/>
            <person name="Higa K."/>
            <person name="Horikawa H."/>
            <person name="Ishikawa T."/>
            <person name="Jinno K."/>
            <person name="Kato Y."/>
            <person name="Kirimura K."/>
            <person name="Mizutani O."/>
            <person name="Nakasone K."/>
            <person name="Sano M."/>
            <person name="Shiraishi Y."/>
            <person name="Tsukahara M."/>
            <person name="Gomi K."/>
        </authorList>
    </citation>
    <scope>NUCLEOTIDE SEQUENCE [LARGE SCALE GENOMIC DNA]</scope>
    <source>
        <strain evidence="4 5">RIB 2604</strain>
    </source>
</reference>
<evidence type="ECO:0000256" key="1">
    <source>
        <dbReference type="SAM" id="MobiDB-lite"/>
    </source>
</evidence>
<evidence type="ECO:0000313" key="4">
    <source>
        <dbReference type="EMBL" id="GAT21806.1"/>
    </source>
</evidence>
<dbReference type="KEGG" id="aluc:AKAW2_60031A"/>
<reference evidence="3" key="4">
    <citation type="submission" date="2021-02" db="EMBL/GenBank/DDBJ databases">
        <title>Aspergillus luchuensis mut. kawachii IFO 4304 genome sequence.</title>
        <authorList>
            <person name="Mori K."/>
            <person name="Kadooka C."/>
            <person name="Goto M."/>
            <person name="Futagami T."/>
        </authorList>
    </citation>
    <scope>NUCLEOTIDE SEQUENCE</scope>
    <source>
        <strain evidence="3">IFO 4308</strain>
    </source>
</reference>
<reference evidence="3" key="3">
    <citation type="submission" date="2021-01" db="EMBL/GenBank/DDBJ databases">
        <authorList>
            <consortium name="Aspergillus luchuensis mut. kawachii IFO 4304 genome sequencing consortium"/>
            <person name="Kazuki M."/>
            <person name="Futagami T."/>
        </authorList>
    </citation>
    <scope>NUCLEOTIDE SEQUENCE</scope>
    <source>
        <strain evidence="3">IFO 4308</strain>
    </source>
</reference>
<evidence type="ECO:0000313" key="6">
    <source>
        <dbReference type="Proteomes" id="UP000661280"/>
    </source>
</evidence>
<evidence type="ECO:0000313" key="5">
    <source>
        <dbReference type="Proteomes" id="UP000075230"/>
    </source>
</evidence>
<dbReference type="Proteomes" id="UP000661280">
    <property type="component" value="Chromosome 6"/>
</dbReference>
<sequence length="135" mass="14537">MQLKSILLALAFSAFAQAATIHGYSQKDCKGNNPSDSSSSKTDTCLTLTASDSKSLKGSPGDYVLTAFAETSCNGNGYALPPGKCINGDKFTTYEVQFIPIAKRSNASALLELYADYYAEFPEEAEELKRQLNEA</sequence>
<accession>A0A146F727</accession>
<feature type="compositionally biased region" description="Polar residues" evidence="1">
    <location>
        <begin position="32"/>
        <end position="44"/>
    </location>
</feature>
<evidence type="ECO:0000256" key="2">
    <source>
        <dbReference type="SAM" id="SignalP"/>
    </source>
</evidence>
<organism evidence="4 5">
    <name type="scientific">Aspergillus kawachii</name>
    <name type="common">White koji mold</name>
    <name type="synonym">Aspergillus awamori var. kawachi</name>
    <dbReference type="NCBI Taxonomy" id="1069201"/>
    <lineage>
        <taxon>Eukaryota</taxon>
        <taxon>Fungi</taxon>
        <taxon>Dikarya</taxon>
        <taxon>Ascomycota</taxon>
        <taxon>Pezizomycotina</taxon>
        <taxon>Eurotiomycetes</taxon>
        <taxon>Eurotiomycetidae</taxon>
        <taxon>Eurotiales</taxon>
        <taxon>Aspergillaceae</taxon>
        <taxon>Aspergillus</taxon>
        <taxon>Aspergillus subgen. Circumdati</taxon>
    </lineage>
</organism>
<feature type="region of interest" description="Disordered" evidence="1">
    <location>
        <begin position="25"/>
        <end position="44"/>
    </location>
</feature>
<protein>
    <submittedName>
        <fullName evidence="4">Similar to An15g07620</fullName>
    </submittedName>
</protein>